<reference evidence="1" key="2">
    <citation type="journal article" date="2000" name="Genome Res.">
        <title>Normalization and subtraction of cap-trapper-selected cDNAs to prepare full-length cDNA libraries for rapid discovery of new genes.</title>
        <authorList>
            <person name="Carninci P."/>
            <person name="Shibata Y."/>
            <person name="Hayatsu N."/>
            <person name="Sugahara Y."/>
            <person name="Shibata K."/>
            <person name="Itoh M."/>
            <person name="Konno H."/>
            <person name="Okazaki Y."/>
            <person name="Muramatsu M."/>
            <person name="Hayashizaki Y."/>
        </authorList>
    </citation>
    <scope>NUCLEOTIDE SEQUENCE</scope>
    <source>
        <strain evidence="1">C57BL/6J</strain>
        <tissue evidence="1">Thymus</tissue>
    </source>
</reference>
<reference evidence="1" key="1">
    <citation type="journal article" date="1999" name="Methods Enzymol.">
        <title>High-efficiency full-length cDNA cloning.</title>
        <authorList>
            <person name="Carninci P."/>
            <person name="Hayashizaki Y."/>
        </authorList>
    </citation>
    <scope>NUCLEOTIDE SEQUENCE</scope>
    <source>
        <strain evidence="1">C57BL/6J</strain>
        <tissue evidence="1">Thymus</tissue>
    </source>
</reference>
<dbReference type="EMBL" id="AK134048">
    <property type="protein sequence ID" value="BAE21992.1"/>
    <property type="molecule type" value="mRNA"/>
</dbReference>
<protein>
    <submittedName>
        <fullName evidence="1">Uncharacterized protein</fullName>
    </submittedName>
</protein>
<dbReference type="AlphaFoldDB" id="Q3UZ66"/>
<reference evidence="1" key="7">
    <citation type="journal article" date="2005" name="Science">
        <title>The Transcriptional Landscape of the Mammalian Genome.</title>
        <authorList>
            <consortium name="The FANTOM Consortium"/>
            <consortium name="Riken Genome Exploration Research Group and Genome Science Group (Genome Network Project Core Group)"/>
        </authorList>
    </citation>
    <scope>NUCLEOTIDE SEQUENCE</scope>
    <source>
        <strain evidence="1">C57BL/6J</strain>
        <tissue evidence="1">Thymus</tissue>
    </source>
</reference>
<organism evidence="1">
    <name type="scientific">Mus musculus</name>
    <name type="common">Mouse</name>
    <dbReference type="NCBI Taxonomy" id="10090"/>
    <lineage>
        <taxon>Eukaryota</taxon>
        <taxon>Metazoa</taxon>
        <taxon>Chordata</taxon>
        <taxon>Craniata</taxon>
        <taxon>Vertebrata</taxon>
        <taxon>Euteleostomi</taxon>
        <taxon>Mammalia</taxon>
        <taxon>Eutheria</taxon>
        <taxon>Euarchontoglires</taxon>
        <taxon>Glires</taxon>
        <taxon>Rodentia</taxon>
        <taxon>Myomorpha</taxon>
        <taxon>Muroidea</taxon>
        <taxon>Muridae</taxon>
        <taxon>Murinae</taxon>
        <taxon>Mus</taxon>
        <taxon>Mus</taxon>
    </lineage>
</organism>
<dbReference type="AGR" id="MGI:3779136"/>
<reference evidence="1" key="3">
    <citation type="journal article" date="2000" name="Genome Res.">
        <title>RIKEN integrated sequence analysis (RISA) system--384-format sequencing pipeline with 384 multicapillary sequencer.</title>
        <authorList>
            <person name="Shibata K."/>
            <person name="Itoh M."/>
            <person name="Aizawa K."/>
            <person name="Nagaoka S."/>
            <person name="Sasaki N."/>
            <person name="Carninci P."/>
            <person name="Konno H."/>
            <person name="Akiyama J."/>
            <person name="Nishi K."/>
            <person name="Kitsunai T."/>
            <person name="Tashiro H."/>
            <person name="Itoh M."/>
            <person name="Sumi N."/>
            <person name="Ishii Y."/>
            <person name="Nakamura S."/>
            <person name="Hazama M."/>
            <person name="Nishine T."/>
            <person name="Harada A."/>
            <person name="Yamamoto R."/>
            <person name="Matsumoto H."/>
            <person name="Sakaguchi S."/>
            <person name="Ikegami T."/>
            <person name="Kashiwagi K."/>
            <person name="Fujiwake S."/>
            <person name="Inoue K."/>
            <person name="Togawa Y."/>
            <person name="Izawa M."/>
            <person name="Ohara E."/>
            <person name="Watahiki M."/>
            <person name="Yoneda Y."/>
            <person name="Ishikawa T."/>
            <person name="Ozawa K."/>
            <person name="Tanaka T."/>
            <person name="Matsuura S."/>
            <person name="Kawai J."/>
            <person name="Okazaki Y."/>
            <person name="Muramatsu M."/>
            <person name="Inoue Y."/>
            <person name="Kira A."/>
            <person name="Hayashizaki Y."/>
        </authorList>
    </citation>
    <scope>NUCLEOTIDE SEQUENCE</scope>
    <source>
        <strain evidence="1">C57BL/6J</strain>
        <tissue evidence="1">Thymus</tissue>
    </source>
</reference>
<reference evidence="1" key="4">
    <citation type="journal article" date="2001" name="Nature">
        <title>Functional annotation of a full-length mouse cDNA collection.</title>
        <authorList>
            <consortium name="The RIKEN Genome Exploration Research Group Phase II Team and the FANTOM Consortium"/>
        </authorList>
    </citation>
    <scope>NUCLEOTIDE SEQUENCE</scope>
    <source>
        <strain evidence="1">C57BL/6J</strain>
        <tissue evidence="1">Thymus</tissue>
    </source>
</reference>
<reference evidence="1" key="6">
    <citation type="submission" date="2004-03" db="EMBL/GenBank/DDBJ databases">
        <authorList>
            <person name="Arakawa T."/>
            <person name="Carninci P."/>
            <person name="Fukuda S."/>
            <person name="Hashizume W."/>
            <person name="Hayashida K."/>
            <person name="Hori F."/>
            <person name="Iida J."/>
            <person name="Imamura K."/>
            <person name="Imotani K."/>
            <person name="Itoh M."/>
            <person name="Kanagawa S."/>
            <person name="Kawai J."/>
            <person name="Kojima M."/>
            <person name="Konno H."/>
            <person name="Murata M."/>
            <person name="Nakamura M."/>
            <person name="Ninomiya N."/>
            <person name="Nishiyori H."/>
            <person name="Nomura K."/>
            <person name="Ohno M."/>
            <person name="Sakazume N."/>
            <person name="Sano H."/>
            <person name="Sasaki D."/>
            <person name="Shibata K."/>
            <person name="Shiraki T."/>
            <person name="Tagami M."/>
            <person name="Tagami Y."/>
            <person name="Waki K."/>
            <person name="Watahiki A."/>
            <person name="Muramatsu M."/>
            <person name="Hayashizaki Y."/>
        </authorList>
    </citation>
    <scope>NUCLEOTIDE SEQUENCE</scope>
    <source>
        <strain evidence="1">C57BL/6J</strain>
        <tissue evidence="1">Thymus</tissue>
    </source>
</reference>
<reference evidence="1" key="8">
    <citation type="journal article" date="2005" name="Science">
        <title>Antisense Transcription in the Mammalian Transcriptome.</title>
        <authorList>
            <consortium name="RIKEN Genome Exploration Research Group and Genome Science Group (Genome Network Project Core Group) and the FANTOM Consortium"/>
        </authorList>
    </citation>
    <scope>NUCLEOTIDE SEQUENCE</scope>
    <source>
        <strain evidence="1">C57BL/6J</strain>
        <tissue evidence="1">Thymus</tissue>
    </source>
</reference>
<proteinExistence type="evidence at transcript level"/>
<name>Q3UZ66_MOUSE</name>
<gene>
    <name evidence="2" type="primary">5830419E12Rik</name>
</gene>
<evidence type="ECO:0000313" key="1">
    <source>
        <dbReference type="EMBL" id="BAE21992.1"/>
    </source>
</evidence>
<reference evidence="1" key="5">
    <citation type="journal article" date="2002" name="Nature">
        <title>Analysis of the mouse transcriptome based on functional annotation of 60,770 full-length cDNAs.</title>
        <authorList>
            <consortium name="The FANTOM Consortium and the RIKEN Genome Exploration Research Group Phase I and II Team"/>
        </authorList>
    </citation>
    <scope>NUCLEOTIDE SEQUENCE</scope>
    <source>
        <strain evidence="1">C57BL/6J</strain>
        <tissue evidence="1">Thymus</tissue>
    </source>
</reference>
<dbReference type="MGI" id="MGI:3779136">
    <property type="gene designation" value="5830419E12Rik"/>
</dbReference>
<sequence length="75" mass="8379">MPCTPMVTLEGMEISASWIEVIWVGCASLVLLSSVAAESELCIYFLEGDHLSPLRRLFILLKDPKPKKEVMESLI</sequence>
<evidence type="ECO:0000313" key="2">
    <source>
        <dbReference type="MGI" id="MGI:3779136"/>
    </source>
</evidence>
<accession>Q3UZ66</accession>